<dbReference type="Proteomes" id="UP000005510">
    <property type="component" value="Unassembled WGS sequence"/>
</dbReference>
<name>B7B9F2_9BACT</name>
<evidence type="ECO:0000256" key="1">
    <source>
        <dbReference type="SAM" id="Coils"/>
    </source>
</evidence>
<reference evidence="3 4" key="2">
    <citation type="submission" date="2008-10" db="EMBL/GenBank/DDBJ databases">
        <authorList>
            <person name="Fulton L."/>
            <person name="Clifton S."/>
            <person name="Fulton B."/>
            <person name="Xu J."/>
            <person name="Minx P."/>
            <person name="Pepin K.H."/>
            <person name="Johnson M."/>
            <person name="Bhonagiri V."/>
            <person name="Nash W.E."/>
            <person name="Mardis E.R."/>
            <person name="Wilson R.K."/>
        </authorList>
    </citation>
    <scope>NUCLEOTIDE SEQUENCE [LARGE SCALE GENOMIC DNA]</scope>
    <source>
        <strain evidence="3 4">DSM 18315</strain>
    </source>
</reference>
<keyword evidence="1" id="KW-0175">Coiled coil</keyword>
<protein>
    <recommendedName>
        <fullName evidence="2">Transcription regulator BetR N-terminal domain-containing protein</fullName>
    </recommendedName>
</protein>
<evidence type="ECO:0000313" key="3">
    <source>
        <dbReference type="EMBL" id="EEC96939.1"/>
    </source>
</evidence>
<organism evidence="3 4">
    <name type="scientific">Parabacteroides johnsonii DSM 18315</name>
    <dbReference type="NCBI Taxonomy" id="537006"/>
    <lineage>
        <taxon>Bacteria</taxon>
        <taxon>Pseudomonadati</taxon>
        <taxon>Bacteroidota</taxon>
        <taxon>Bacteroidia</taxon>
        <taxon>Bacteroidales</taxon>
        <taxon>Tannerellaceae</taxon>
        <taxon>Parabacteroides</taxon>
    </lineage>
</organism>
<dbReference type="EMBL" id="ABYH01000172">
    <property type="protein sequence ID" value="EEC96939.1"/>
    <property type="molecule type" value="Genomic_DNA"/>
</dbReference>
<proteinExistence type="predicted"/>
<feature type="coiled-coil region" evidence="1">
    <location>
        <begin position="249"/>
        <end position="276"/>
    </location>
</feature>
<evidence type="ECO:0000313" key="4">
    <source>
        <dbReference type="Proteomes" id="UP000005510"/>
    </source>
</evidence>
<dbReference type="Pfam" id="PF08667">
    <property type="entry name" value="BetR"/>
    <property type="match status" value="1"/>
</dbReference>
<dbReference type="HOGENOM" id="CLU_075008_0_0_10"/>
<reference evidence="3 4" key="1">
    <citation type="submission" date="2008-10" db="EMBL/GenBank/DDBJ databases">
        <title>Draft genome sequence of Parabacteroides johnsonii (DSM 18315).</title>
        <authorList>
            <person name="Sudarsanam P."/>
            <person name="Ley R."/>
            <person name="Guruge J."/>
            <person name="Turnbaugh P.J."/>
            <person name="Mahowald M."/>
            <person name="Liep D."/>
            <person name="Gordon J."/>
        </authorList>
    </citation>
    <scope>NUCLEOTIDE SEQUENCE [LARGE SCALE GENOMIC DNA]</scope>
    <source>
        <strain evidence="3 4">DSM 18315</strain>
    </source>
</reference>
<dbReference type="STRING" id="537006.PRABACTJOHN_01655"/>
<evidence type="ECO:0000259" key="2">
    <source>
        <dbReference type="Pfam" id="PF08667"/>
    </source>
</evidence>
<sequence length="367" mass="42884">MPPKLNVFTLKTNLRPIFISFFETKPFLLRLYKRCYFIIKEGRNKKMITEVLNNNLIEAMRIRIPDGTNLANVLMDILYIGKEAVYRRLRGEVPFTLAEVAAISKSLGVSLDQIIGISSANTAMFNLNFLHYSEPLQTYSSMIRRYAEILETMSGDPKSVLSTASNMLPQAFYLKYDYLSRFRLFKWMYQHKQVNCVQKFSELQLTQELIDAQKAFVKANQDFRTTNYIWDQMIIIHLVNDIKYFRDINLVTEEEVEKLKEELILLLNELEEVATIGMFPKTRNSVNVYISNIDFEATYSYAGTENLEIGMIRIYSINSITSLDKAFCKSQKDWIKSLKRFSTNISVSGEIQRIQFFNTQREHIKEL</sequence>
<dbReference type="InterPro" id="IPR013975">
    <property type="entry name" value="Tscrpt_reg_BetR_N"/>
</dbReference>
<accession>B7B9F2</accession>
<comment type="caution">
    <text evidence="3">The sequence shown here is derived from an EMBL/GenBank/DDBJ whole genome shotgun (WGS) entry which is preliminary data.</text>
</comment>
<dbReference type="AlphaFoldDB" id="B7B9F2"/>
<feature type="domain" description="Transcription regulator BetR N-terminal" evidence="2">
    <location>
        <begin position="62"/>
        <end position="121"/>
    </location>
</feature>
<gene>
    <name evidence="3" type="ORF">PRABACTJOHN_01655</name>
</gene>